<evidence type="ECO:0000313" key="4">
    <source>
        <dbReference type="Proteomes" id="UP000003919"/>
    </source>
</evidence>
<reference evidence="3 4" key="1">
    <citation type="journal article" date="2011" name="J. Bacteriol.">
        <title>Complete genome sequence of Algoriphagus sp. PR1, bacterial prey of a colony-forming choanoflagellate.</title>
        <authorList>
            <person name="Alegado R.A."/>
            <person name="Ferriera S."/>
            <person name="Nusbaum C."/>
            <person name="Young S.K."/>
            <person name="Zeng Q."/>
            <person name="Imamovic A."/>
            <person name="Fairclough S.R."/>
            <person name="King N."/>
        </authorList>
    </citation>
    <scope>NUCLEOTIDE SEQUENCE [LARGE SCALE GENOMIC DNA]</scope>
    <source>
        <strain evidence="3 4">PR1</strain>
    </source>
</reference>
<dbReference type="InterPro" id="IPR023393">
    <property type="entry name" value="START-like_dom_sf"/>
</dbReference>
<evidence type="ECO:0000313" key="3">
    <source>
        <dbReference type="EMBL" id="EAZ81407.1"/>
    </source>
</evidence>
<dbReference type="AlphaFoldDB" id="A3HXT4"/>
<dbReference type="eggNOG" id="COG3832">
    <property type="taxonomic scope" value="Bacteria"/>
</dbReference>
<dbReference type="STRING" id="388413.ALPR1_20263"/>
<protein>
    <recommendedName>
        <fullName evidence="2">Activator of Hsp90 ATPase homologue 1/2-like C-terminal domain-containing protein</fullName>
    </recommendedName>
</protein>
<feature type="domain" description="Activator of Hsp90 ATPase homologue 1/2-like C-terminal" evidence="2">
    <location>
        <begin position="20"/>
        <end position="137"/>
    </location>
</feature>
<organism evidence="3 4">
    <name type="scientific">Algoriphagus machipongonensis</name>
    <dbReference type="NCBI Taxonomy" id="388413"/>
    <lineage>
        <taxon>Bacteria</taxon>
        <taxon>Pseudomonadati</taxon>
        <taxon>Bacteroidota</taxon>
        <taxon>Cytophagia</taxon>
        <taxon>Cytophagales</taxon>
        <taxon>Cyclobacteriaceae</taxon>
        <taxon>Algoriphagus</taxon>
    </lineage>
</organism>
<name>A3HXT4_9BACT</name>
<evidence type="ECO:0000256" key="1">
    <source>
        <dbReference type="ARBA" id="ARBA00006817"/>
    </source>
</evidence>
<comment type="similarity">
    <text evidence="1">Belongs to the AHA1 family.</text>
</comment>
<keyword evidence="4" id="KW-1185">Reference proteome</keyword>
<comment type="caution">
    <text evidence="3">The sequence shown here is derived from an EMBL/GenBank/DDBJ whole genome shotgun (WGS) entry which is preliminary data.</text>
</comment>
<dbReference type="OrthoDB" id="287565at2"/>
<dbReference type="SUPFAM" id="SSF55961">
    <property type="entry name" value="Bet v1-like"/>
    <property type="match status" value="1"/>
</dbReference>
<dbReference type="EMBL" id="CM001023">
    <property type="protein sequence ID" value="EAZ81407.1"/>
    <property type="molecule type" value="Genomic_DNA"/>
</dbReference>
<dbReference type="EMBL" id="AAXU02000001">
    <property type="protein sequence ID" value="EAZ81407.1"/>
    <property type="molecule type" value="Genomic_DNA"/>
</dbReference>
<dbReference type="HOGENOM" id="CLU_137245_0_0_10"/>
<gene>
    <name evidence="3" type="ORF">ALPR1_20263</name>
</gene>
<evidence type="ECO:0000259" key="2">
    <source>
        <dbReference type="Pfam" id="PF08327"/>
    </source>
</evidence>
<accession>A3HXT4</accession>
<dbReference type="Gene3D" id="3.30.530.20">
    <property type="match status" value="1"/>
</dbReference>
<dbReference type="RefSeq" id="WP_008203213.1">
    <property type="nucleotide sequence ID" value="NZ_CM001023.1"/>
</dbReference>
<proteinExistence type="inferred from homology"/>
<dbReference type="Pfam" id="PF08327">
    <property type="entry name" value="AHSA1"/>
    <property type="match status" value="1"/>
</dbReference>
<dbReference type="CDD" id="cd07814">
    <property type="entry name" value="SRPBCC_CalC_Aha1-like"/>
    <property type="match status" value="1"/>
</dbReference>
<dbReference type="InterPro" id="IPR013538">
    <property type="entry name" value="ASHA1/2-like_C"/>
</dbReference>
<sequence>METTDKQTFGIYHTFWIRSTISKVFSAISSPEQLILWWPQKCSGKPEIGESYNFYFTPEYDWFGTVSKVEENKAFHIKMVDSDKDWDPTSFGFELEEDGTMVKVSFWHKGWENQNEHFKISSYCWAILLQGLKNYLEKGEVLPFEERS</sequence>
<dbReference type="Proteomes" id="UP000003919">
    <property type="component" value="Chromosome"/>
</dbReference>